<evidence type="ECO:0000313" key="11">
    <source>
        <dbReference type="EMBL" id="CQR49077.1"/>
    </source>
</evidence>
<dbReference type="Proteomes" id="UP000198902">
    <property type="component" value="Unassembled WGS sequence"/>
</dbReference>
<dbReference type="OrthoDB" id="8615at2157"/>
<dbReference type="PROSITE" id="PS50059">
    <property type="entry name" value="FKBP_PPIASE"/>
    <property type="match status" value="1"/>
</dbReference>
<evidence type="ECO:0000313" key="12">
    <source>
        <dbReference type="Proteomes" id="UP000198902"/>
    </source>
</evidence>
<dbReference type="PANTHER" id="PTHR47861">
    <property type="entry name" value="FKBP-TYPE PEPTIDYL-PROLYL CIS-TRANS ISOMERASE SLYD"/>
    <property type="match status" value="1"/>
</dbReference>
<evidence type="ECO:0000256" key="1">
    <source>
        <dbReference type="ARBA" id="ARBA00000971"/>
    </source>
</evidence>
<dbReference type="Gene3D" id="3.10.50.40">
    <property type="match status" value="1"/>
</dbReference>
<protein>
    <recommendedName>
        <fullName evidence="9">Peptidyl-prolyl cis-trans isomerase</fullName>
        <ecNumber evidence="9">5.2.1.8</ecNumber>
    </recommendedName>
</protein>
<comment type="similarity">
    <text evidence="3 9">Belongs to the FKBP-type PPIase family.</text>
</comment>
<keyword evidence="5 8" id="KW-0697">Rotamase</keyword>
<dbReference type="GO" id="GO:0005737">
    <property type="term" value="C:cytoplasm"/>
    <property type="evidence" value="ECO:0007669"/>
    <property type="project" value="UniProtKB-SubCell"/>
</dbReference>
<evidence type="ECO:0000256" key="4">
    <source>
        <dbReference type="ARBA" id="ARBA00022490"/>
    </source>
</evidence>
<organism evidence="11 12">
    <name type="scientific">Haloferax massiliensis</name>
    <dbReference type="NCBI Taxonomy" id="1476858"/>
    <lineage>
        <taxon>Archaea</taxon>
        <taxon>Methanobacteriati</taxon>
        <taxon>Methanobacteriota</taxon>
        <taxon>Stenosarchaea group</taxon>
        <taxon>Halobacteria</taxon>
        <taxon>Halobacteriales</taxon>
        <taxon>Haloferacaceae</taxon>
        <taxon>Haloferax</taxon>
    </lineage>
</organism>
<dbReference type="PANTHER" id="PTHR47861:SF3">
    <property type="entry name" value="FKBP-TYPE PEPTIDYL-PROLYL CIS-TRANS ISOMERASE SLYD"/>
    <property type="match status" value="1"/>
</dbReference>
<dbReference type="Pfam" id="PF00254">
    <property type="entry name" value="FKBP_C"/>
    <property type="match status" value="1"/>
</dbReference>
<dbReference type="GO" id="GO:0042026">
    <property type="term" value="P:protein refolding"/>
    <property type="evidence" value="ECO:0007669"/>
    <property type="project" value="UniProtKB-ARBA"/>
</dbReference>
<evidence type="ECO:0000256" key="8">
    <source>
        <dbReference type="PROSITE-ProRule" id="PRU00277"/>
    </source>
</evidence>
<accession>A0A0D6JMF5</accession>
<dbReference type="RefSeq" id="WP_089777036.1">
    <property type="nucleotide sequence ID" value="NZ_CABLRR010000001.1"/>
</dbReference>
<comment type="subcellular location">
    <subcellularLocation>
        <location evidence="2">Cytoplasm</location>
    </subcellularLocation>
</comment>
<dbReference type="EC" id="5.2.1.8" evidence="9"/>
<keyword evidence="7 8" id="KW-0413">Isomerase</keyword>
<feature type="domain" description="PPIase FKBP-type" evidence="10">
    <location>
        <begin position="6"/>
        <end position="88"/>
    </location>
</feature>
<evidence type="ECO:0000256" key="5">
    <source>
        <dbReference type="ARBA" id="ARBA00023110"/>
    </source>
</evidence>
<keyword evidence="6" id="KW-0143">Chaperone</keyword>
<dbReference type="InterPro" id="IPR001179">
    <property type="entry name" value="PPIase_FKBP_dom"/>
</dbReference>
<gene>
    <name evidence="11" type="primary">slyD_1</name>
    <name evidence="11" type="ORF">BN996_00532</name>
</gene>
<evidence type="ECO:0000256" key="9">
    <source>
        <dbReference type="RuleBase" id="RU003915"/>
    </source>
</evidence>
<evidence type="ECO:0000256" key="7">
    <source>
        <dbReference type="ARBA" id="ARBA00023235"/>
    </source>
</evidence>
<dbReference type="EMBL" id="CSTE01000001">
    <property type="protein sequence ID" value="CQR49077.1"/>
    <property type="molecule type" value="Genomic_DNA"/>
</dbReference>
<dbReference type="AlphaFoldDB" id="A0A0D6JMF5"/>
<reference evidence="12" key="1">
    <citation type="submission" date="2015-03" db="EMBL/GenBank/DDBJ databases">
        <authorList>
            <person name="Urmite Genomes"/>
        </authorList>
    </citation>
    <scope>NUCLEOTIDE SEQUENCE [LARGE SCALE GENOMIC DNA]</scope>
    <source>
        <strain evidence="12">Arc-Hr</strain>
    </source>
</reference>
<evidence type="ECO:0000256" key="3">
    <source>
        <dbReference type="ARBA" id="ARBA00006577"/>
    </source>
</evidence>
<evidence type="ECO:0000259" key="10">
    <source>
        <dbReference type="PROSITE" id="PS50059"/>
    </source>
</evidence>
<dbReference type="GO" id="GO:0003755">
    <property type="term" value="F:peptidyl-prolyl cis-trans isomerase activity"/>
    <property type="evidence" value="ECO:0007669"/>
    <property type="project" value="UniProtKB-UniRule"/>
</dbReference>
<sequence>MAIESGDRVALAYVGRFEDGTVFNTSRYEVAVEHGLFEAQEKDRDDYAPQTFVVGAGQIIPGLDEAVVGMSAGEEATVTVPPEDAYGEFDPDRIRTYDPETFEGMVGDEPEVGLHVHAENGLHGDVTAVRDDAVEVDFNHELAGKTLVFDIEILAVQ</sequence>
<evidence type="ECO:0000256" key="6">
    <source>
        <dbReference type="ARBA" id="ARBA00023186"/>
    </source>
</evidence>
<comment type="catalytic activity">
    <reaction evidence="1 8 9">
        <text>[protein]-peptidylproline (omega=180) = [protein]-peptidylproline (omega=0)</text>
        <dbReference type="Rhea" id="RHEA:16237"/>
        <dbReference type="Rhea" id="RHEA-COMP:10747"/>
        <dbReference type="Rhea" id="RHEA-COMP:10748"/>
        <dbReference type="ChEBI" id="CHEBI:83833"/>
        <dbReference type="ChEBI" id="CHEBI:83834"/>
        <dbReference type="EC" id="5.2.1.8"/>
    </reaction>
</comment>
<dbReference type="InterPro" id="IPR046357">
    <property type="entry name" value="PPIase_dom_sf"/>
</dbReference>
<proteinExistence type="inferred from homology"/>
<keyword evidence="12" id="KW-1185">Reference proteome</keyword>
<evidence type="ECO:0000256" key="2">
    <source>
        <dbReference type="ARBA" id="ARBA00004496"/>
    </source>
</evidence>
<dbReference type="SUPFAM" id="SSF54534">
    <property type="entry name" value="FKBP-like"/>
    <property type="match status" value="1"/>
</dbReference>
<keyword evidence="4" id="KW-0963">Cytoplasm</keyword>
<name>A0A0D6JMF5_9EURY</name>